<dbReference type="Gene3D" id="3.40.1390.10">
    <property type="entry name" value="MurE/MurF, N-terminal domain"/>
    <property type="match status" value="1"/>
</dbReference>
<keyword evidence="13" id="KW-0067">ATP-binding</keyword>
<dbReference type="InterPro" id="IPR004101">
    <property type="entry name" value="Mur_ligase_C"/>
</dbReference>
<dbReference type="EC" id="6.3.2.13" evidence="8 13"/>
<dbReference type="SUPFAM" id="SSF53623">
    <property type="entry name" value="MurD-like peptide ligases, catalytic domain"/>
    <property type="match status" value="1"/>
</dbReference>
<comment type="caution">
    <text evidence="13">Lacks conserved residue(s) required for the propagation of feature annotation.</text>
</comment>
<feature type="binding site" evidence="13">
    <location>
        <begin position="153"/>
        <end position="154"/>
    </location>
    <ligand>
        <name>UDP-N-acetyl-alpha-D-muramoyl-L-alanyl-D-glutamate</name>
        <dbReference type="ChEBI" id="CHEBI:83900"/>
    </ligand>
</feature>
<protein>
    <recommendedName>
        <fullName evidence="9 13">UDP-N-acetylmuramoyl-L-alanyl-D-glutamate--2,6-diaminopimelate ligase</fullName>
        <ecNumber evidence="8 13">6.3.2.13</ecNumber>
    </recommendedName>
    <alternativeName>
        <fullName evidence="10 13">Meso-A2pm-adding enzyme</fullName>
    </alternativeName>
    <alternativeName>
        <fullName evidence="11 13">Meso-diaminopimelate-adding enzyme</fullName>
    </alternativeName>
    <alternativeName>
        <fullName evidence="12 13">UDP-MurNAc-L-Ala-D-Glu:meso-diaminopimelate ligase</fullName>
    </alternativeName>
    <alternativeName>
        <fullName evidence="13">UDP-MurNAc-tripeptide synthetase</fullName>
    </alternativeName>
    <alternativeName>
        <fullName evidence="13">UDP-N-acetylmuramyl-tripeptide synthetase</fullName>
    </alternativeName>
</protein>
<proteinExistence type="inferred from homology"/>
<accession>A0A235BVK3</accession>
<comment type="pathway">
    <text evidence="13 14">Cell wall biogenesis; peptidoglycan biosynthesis.</text>
</comment>
<dbReference type="GO" id="GO:0008360">
    <property type="term" value="P:regulation of cell shape"/>
    <property type="evidence" value="ECO:0007669"/>
    <property type="project" value="UniProtKB-KW"/>
</dbReference>
<evidence type="ECO:0000313" key="18">
    <source>
        <dbReference type="EMBL" id="OYD16420.1"/>
    </source>
</evidence>
<feature type="binding site" evidence="13">
    <location>
        <begin position="408"/>
        <end position="411"/>
    </location>
    <ligand>
        <name>meso-2,6-diaminopimelate</name>
        <dbReference type="ChEBI" id="CHEBI:57791"/>
    </ligand>
</feature>
<dbReference type="GO" id="GO:0009252">
    <property type="term" value="P:peptidoglycan biosynthetic process"/>
    <property type="evidence" value="ECO:0007669"/>
    <property type="project" value="UniProtKB-UniRule"/>
</dbReference>
<evidence type="ECO:0000256" key="3">
    <source>
        <dbReference type="ARBA" id="ARBA00022960"/>
    </source>
</evidence>
<dbReference type="GO" id="GO:0000287">
    <property type="term" value="F:magnesium ion binding"/>
    <property type="evidence" value="ECO:0007669"/>
    <property type="project" value="UniProtKB-UniRule"/>
</dbReference>
<sequence length="489" mass="53591">MKKLGELVQGIPCTIHGNSAVEIKGIAYHSARVKSGYMFVAVDGFCVSGAKFIDDAVNRGAVAVVTTDLNKVRKGWVNIVLTKSPRRFLAQVSNRFYGFPSHKLILAGITGTNGKTTTGYLLRSMAKKMGIEPGFIGTVEYWDGAESSKAGKTTPESLDLVQMLSRMVEHKLGLCITEVSSHGLELDRVFDLDFKVGVFTNFSQDHLDFHKTLRAYREAKLKLFTGLSPASFAVVNQDDSVGREIPERTRAQVLRYGTRADLEPIPDVVGRVISVEPDGLETEISCQGKTVPVRLNLTGRYNLQNLLAAFGAGCALKWPVGAMKAGAESLESVPGRLELMRSGRGFQVFVDYAHTPDALHKVLDTVREFTKGRLLVVFGCGGDRDRSKRPLMGRVVAELANTAIVTSDNPRSEPPDEIIGQIVKGMNCSGKFLVEPDRKEAIRRALHEAQKGDTVVIAGKGHEEYQIVGNERCPFDDRKAVREILEELG</sequence>
<feature type="binding site" evidence="13">
    <location>
        <position position="384"/>
    </location>
    <ligand>
        <name>meso-2,6-diaminopimelate</name>
        <dbReference type="ChEBI" id="CHEBI:57791"/>
    </ligand>
</feature>
<dbReference type="GO" id="GO:0005524">
    <property type="term" value="F:ATP binding"/>
    <property type="evidence" value="ECO:0007669"/>
    <property type="project" value="UniProtKB-UniRule"/>
</dbReference>
<comment type="subcellular location">
    <subcellularLocation>
        <location evidence="13 14">Cytoplasm</location>
    </subcellularLocation>
</comment>
<dbReference type="PANTHER" id="PTHR23135">
    <property type="entry name" value="MUR LIGASE FAMILY MEMBER"/>
    <property type="match status" value="1"/>
</dbReference>
<dbReference type="GO" id="GO:0071555">
    <property type="term" value="P:cell wall organization"/>
    <property type="evidence" value="ECO:0007669"/>
    <property type="project" value="UniProtKB-KW"/>
</dbReference>
<comment type="similarity">
    <text evidence="1 13">Belongs to the MurCDEF family. MurE subfamily.</text>
</comment>
<dbReference type="InterPro" id="IPR005761">
    <property type="entry name" value="UDP-N-AcMur-Glu-dNH2Pim_ligase"/>
</dbReference>
<dbReference type="EMBL" id="NOZP01000052">
    <property type="protein sequence ID" value="OYD16420.1"/>
    <property type="molecule type" value="Genomic_DNA"/>
</dbReference>
<dbReference type="Pfam" id="PF02875">
    <property type="entry name" value="Mur_ligase_C"/>
    <property type="match status" value="1"/>
</dbReference>
<evidence type="ECO:0000256" key="9">
    <source>
        <dbReference type="ARBA" id="ARBA00072883"/>
    </source>
</evidence>
<dbReference type="SUPFAM" id="SSF63418">
    <property type="entry name" value="MurE/MurF N-terminal domain"/>
    <property type="match status" value="1"/>
</dbReference>
<dbReference type="Pfam" id="PF08245">
    <property type="entry name" value="Mur_ligase_M"/>
    <property type="match status" value="1"/>
</dbReference>
<evidence type="ECO:0000256" key="12">
    <source>
        <dbReference type="ARBA" id="ARBA00081560"/>
    </source>
</evidence>
<feature type="modified residue" description="N6-carboxylysine" evidence="13">
    <location>
        <position position="220"/>
    </location>
</feature>
<dbReference type="FunFam" id="3.90.190.20:FF:000006">
    <property type="entry name" value="UDP-N-acetylmuramoyl-L-alanyl-D-glutamate--2,6-diaminopimelate ligase"/>
    <property type="match status" value="1"/>
</dbReference>
<dbReference type="SUPFAM" id="SSF53244">
    <property type="entry name" value="MurD-like peptide ligases, peptide-binding domain"/>
    <property type="match status" value="1"/>
</dbReference>
<gene>
    <name evidence="13" type="primary">murE</name>
    <name evidence="18" type="ORF">CH330_02860</name>
</gene>
<dbReference type="Gene3D" id="3.40.1190.10">
    <property type="entry name" value="Mur-like, catalytic domain"/>
    <property type="match status" value="1"/>
</dbReference>
<evidence type="ECO:0000313" key="19">
    <source>
        <dbReference type="Proteomes" id="UP000215559"/>
    </source>
</evidence>
<keyword evidence="3 13" id="KW-0133">Cell shape</keyword>
<dbReference type="Proteomes" id="UP000215559">
    <property type="component" value="Unassembled WGS sequence"/>
</dbReference>
<dbReference type="GO" id="GO:0051301">
    <property type="term" value="P:cell division"/>
    <property type="evidence" value="ECO:0007669"/>
    <property type="project" value="UniProtKB-KW"/>
</dbReference>
<feature type="domain" description="Mur ligase central" evidence="17">
    <location>
        <begin position="109"/>
        <end position="312"/>
    </location>
</feature>
<organism evidence="18 19">
    <name type="scientific">candidate division WOR-3 bacterium JGI_Cruoil_03_51_56</name>
    <dbReference type="NCBI Taxonomy" id="1973747"/>
    <lineage>
        <taxon>Bacteria</taxon>
        <taxon>Bacteria division WOR-3</taxon>
    </lineage>
</organism>
<evidence type="ECO:0000256" key="13">
    <source>
        <dbReference type="HAMAP-Rule" id="MF_00208"/>
    </source>
</evidence>
<keyword evidence="13" id="KW-0547">Nucleotide-binding</keyword>
<dbReference type="InterPro" id="IPR000713">
    <property type="entry name" value="Mur_ligase_N"/>
</dbReference>
<keyword evidence="2 13" id="KW-0132">Cell division</keyword>
<dbReference type="NCBIfam" id="NF001126">
    <property type="entry name" value="PRK00139.1-4"/>
    <property type="match status" value="1"/>
</dbReference>
<dbReference type="AlphaFoldDB" id="A0A235BVK3"/>
<reference evidence="18 19" key="1">
    <citation type="submission" date="2017-07" db="EMBL/GenBank/DDBJ databases">
        <title>Recovery of genomes from metagenomes via a dereplication, aggregation, and scoring strategy.</title>
        <authorList>
            <person name="Sieber C.M."/>
            <person name="Probst A.J."/>
            <person name="Sharrar A."/>
            <person name="Thomas B.C."/>
            <person name="Hess M."/>
            <person name="Tringe S.G."/>
            <person name="Banfield J.F."/>
        </authorList>
    </citation>
    <scope>NUCLEOTIDE SEQUENCE [LARGE SCALE GENOMIC DNA]</scope>
    <source>
        <strain evidence="18">JGI_Cruoil_03_51_56</strain>
    </source>
</reference>
<feature type="binding site" evidence="13">
    <location>
        <position position="463"/>
    </location>
    <ligand>
        <name>meso-2,6-diaminopimelate</name>
        <dbReference type="ChEBI" id="CHEBI:57791"/>
    </ligand>
</feature>
<dbReference type="Pfam" id="PF01225">
    <property type="entry name" value="Mur_ligase"/>
    <property type="match status" value="1"/>
</dbReference>
<feature type="binding site" evidence="13">
    <location>
        <position position="459"/>
    </location>
    <ligand>
        <name>meso-2,6-diaminopimelate</name>
        <dbReference type="ChEBI" id="CHEBI:57791"/>
    </ligand>
</feature>
<evidence type="ECO:0000259" key="15">
    <source>
        <dbReference type="Pfam" id="PF01225"/>
    </source>
</evidence>
<evidence type="ECO:0000256" key="7">
    <source>
        <dbReference type="ARBA" id="ARBA00050251"/>
    </source>
</evidence>
<comment type="cofactor">
    <cofactor evidence="13">
        <name>Mg(2+)</name>
        <dbReference type="ChEBI" id="CHEBI:18420"/>
    </cofactor>
</comment>
<evidence type="ECO:0000256" key="1">
    <source>
        <dbReference type="ARBA" id="ARBA00005898"/>
    </source>
</evidence>
<feature type="domain" description="Mur ligase N-terminal catalytic" evidence="15">
    <location>
        <begin position="22"/>
        <end position="97"/>
    </location>
</feature>
<evidence type="ECO:0000256" key="6">
    <source>
        <dbReference type="ARBA" id="ARBA00023316"/>
    </source>
</evidence>
<evidence type="ECO:0000256" key="2">
    <source>
        <dbReference type="ARBA" id="ARBA00022618"/>
    </source>
</evidence>
<dbReference type="HAMAP" id="MF_00208">
    <property type="entry name" value="MurE"/>
    <property type="match status" value="1"/>
</dbReference>
<feature type="binding site" evidence="13">
    <location>
        <position position="30"/>
    </location>
    <ligand>
        <name>UDP-N-acetyl-alpha-D-muramoyl-L-alanyl-D-glutamate</name>
        <dbReference type="ChEBI" id="CHEBI:83900"/>
    </ligand>
</feature>
<evidence type="ECO:0000256" key="11">
    <source>
        <dbReference type="ARBA" id="ARBA00076158"/>
    </source>
</evidence>
<evidence type="ECO:0000256" key="14">
    <source>
        <dbReference type="RuleBase" id="RU004135"/>
    </source>
</evidence>
<dbReference type="GO" id="GO:0005737">
    <property type="term" value="C:cytoplasm"/>
    <property type="evidence" value="ECO:0007669"/>
    <property type="project" value="UniProtKB-SubCell"/>
</dbReference>
<keyword evidence="13" id="KW-0460">Magnesium</keyword>
<evidence type="ECO:0000259" key="16">
    <source>
        <dbReference type="Pfam" id="PF02875"/>
    </source>
</evidence>
<feature type="binding site" evidence="13">
    <location>
        <position position="188"/>
    </location>
    <ligand>
        <name>UDP-N-acetyl-alpha-D-muramoyl-L-alanyl-D-glutamate</name>
        <dbReference type="ChEBI" id="CHEBI:83900"/>
    </ligand>
</feature>
<keyword evidence="6 13" id="KW-0961">Cell wall biogenesis/degradation</keyword>
<comment type="catalytic activity">
    <reaction evidence="7 13">
        <text>UDP-N-acetyl-alpha-D-muramoyl-L-alanyl-D-glutamate + meso-2,6-diaminopimelate + ATP = UDP-N-acetyl-alpha-D-muramoyl-L-alanyl-gamma-D-glutamyl-meso-2,6-diaminopimelate + ADP + phosphate + H(+)</text>
        <dbReference type="Rhea" id="RHEA:23676"/>
        <dbReference type="ChEBI" id="CHEBI:15378"/>
        <dbReference type="ChEBI" id="CHEBI:30616"/>
        <dbReference type="ChEBI" id="CHEBI:43474"/>
        <dbReference type="ChEBI" id="CHEBI:57791"/>
        <dbReference type="ChEBI" id="CHEBI:83900"/>
        <dbReference type="ChEBI" id="CHEBI:83905"/>
        <dbReference type="ChEBI" id="CHEBI:456216"/>
        <dbReference type="EC" id="6.3.2.13"/>
    </reaction>
</comment>
<feature type="binding site" evidence="13">
    <location>
        <begin position="111"/>
        <end position="117"/>
    </location>
    <ligand>
        <name>ATP</name>
        <dbReference type="ChEBI" id="CHEBI:30616"/>
    </ligand>
</feature>
<dbReference type="InterPro" id="IPR036615">
    <property type="entry name" value="Mur_ligase_C_dom_sf"/>
</dbReference>
<feature type="short sequence motif" description="Meso-diaminopimelate recognition motif" evidence="13">
    <location>
        <begin position="408"/>
        <end position="411"/>
    </location>
</feature>
<dbReference type="InterPro" id="IPR036565">
    <property type="entry name" value="Mur-like_cat_sf"/>
</dbReference>
<keyword evidence="13" id="KW-0963">Cytoplasm</keyword>
<evidence type="ECO:0000256" key="8">
    <source>
        <dbReference type="ARBA" id="ARBA00066633"/>
    </source>
</evidence>
<dbReference type="Gene3D" id="3.90.190.20">
    <property type="entry name" value="Mur ligase, C-terminal domain"/>
    <property type="match status" value="1"/>
</dbReference>
<feature type="domain" description="Mur ligase C-terminal" evidence="16">
    <location>
        <begin position="335"/>
        <end position="461"/>
    </location>
</feature>
<dbReference type="PANTHER" id="PTHR23135:SF4">
    <property type="entry name" value="UDP-N-ACETYLMURAMOYL-L-ALANYL-D-GLUTAMATE--2,6-DIAMINOPIMELATE LIGASE MURE HOMOLOG, CHLOROPLASTIC"/>
    <property type="match status" value="1"/>
</dbReference>
<dbReference type="NCBIfam" id="TIGR01085">
    <property type="entry name" value="murE"/>
    <property type="match status" value="1"/>
</dbReference>
<keyword evidence="5 13" id="KW-0131">Cell cycle</keyword>
<comment type="function">
    <text evidence="13">Catalyzes the addition of meso-diaminopimelic acid to the nucleotide precursor UDP-N-acetylmuramoyl-L-alanyl-D-glutamate (UMAG) in the biosynthesis of bacterial cell-wall peptidoglycan.</text>
</comment>
<dbReference type="GO" id="GO:0008765">
    <property type="term" value="F:UDP-N-acetylmuramoylalanyl-D-glutamate-2,6-diaminopimelate ligase activity"/>
    <property type="evidence" value="ECO:0007669"/>
    <property type="project" value="UniProtKB-UniRule"/>
</dbReference>
<dbReference type="UniPathway" id="UPA00219"/>
<keyword evidence="13 18" id="KW-0436">Ligase</keyword>
<dbReference type="InterPro" id="IPR035911">
    <property type="entry name" value="MurE/MurF_N"/>
</dbReference>
<evidence type="ECO:0000256" key="4">
    <source>
        <dbReference type="ARBA" id="ARBA00022984"/>
    </source>
</evidence>
<evidence type="ECO:0000256" key="10">
    <source>
        <dbReference type="ARBA" id="ARBA00075482"/>
    </source>
</evidence>
<evidence type="ECO:0000256" key="5">
    <source>
        <dbReference type="ARBA" id="ARBA00023306"/>
    </source>
</evidence>
<dbReference type="NCBIfam" id="NF001124">
    <property type="entry name" value="PRK00139.1-2"/>
    <property type="match status" value="1"/>
</dbReference>
<keyword evidence="4 13" id="KW-0573">Peptidoglycan synthesis</keyword>
<comment type="PTM">
    <text evidence="13">Carboxylation is probably crucial for Mg(2+) binding and, consequently, for the gamma-phosphate positioning of ATP.</text>
</comment>
<comment type="caution">
    <text evidence="18">The sequence shown here is derived from an EMBL/GenBank/DDBJ whole genome shotgun (WGS) entry which is preliminary data.</text>
</comment>
<evidence type="ECO:0000259" key="17">
    <source>
        <dbReference type="Pfam" id="PF08245"/>
    </source>
</evidence>
<dbReference type="InterPro" id="IPR013221">
    <property type="entry name" value="Mur_ligase_cen"/>
</dbReference>
<feature type="binding site" evidence="13">
    <location>
        <position position="180"/>
    </location>
    <ligand>
        <name>UDP-N-acetyl-alpha-D-muramoyl-L-alanyl-D-glutamate</name>
        <dbReference type="ChEBI" id="CHEBI:83900"/>
    </ligand>
</feature>
<name>A0A235BVK3_UNCW3</name>